<keyword evidence="3" id="KW-1185">Reference proteome</keyword>
<dbReference type="Gene3D" id="1.20.1070.10">
    <property type="entry name" value="Rhodopsin 7-helix transmembrane proteins"/>
    <property type="match status" value="1"/>
</dbReference>
<evidence type="ECO:0000313" key="3">
    <source>
        <dbReference type="Proteomes" id="UP000828390"/>
    </source>
</evidence>
<protein>
    <submittedName>
        <fullName evidence="2">Uncharacterized protein</fullName>
    </submittedName>
</protein>
<keyword evidence="1" id="KW-0472">Membrane</keyword>
<reference evidence="2" key="1">
    <citation type="journal article" date="2019" name="bioRxiv">
        <title>The Genome of the Zebra Mussel, Dreissena polymorpha: A Resource for Invasive Species Research.</title>
        <authorList>
            <person name="McCartney M.A."/>
            <person name="Auch B."/>
            <person name="Kono T."/>
            <person name="Mallez S."/>
            <person name="Zhang Y."/>
            <person name="Obille A."/>
            <person name="Becker A."/>
            <person name="Abrahante J.E."/>
            <person name="Garbe J."/>
            <person name="Badalamenti J.P."/>
            <person name="Herman A."/>
            <person name="Mangelson H."/>
            <person name="Liachko I."/>
            <person name="Sullivan S."/>
            <person name="Sone E.D."/>
            <person name="Koren S."/>
            <person name="Silverstein K.A.T."/>
            <person name="Beckman K.B."/>
            <person name="Gohl D.M."/>
        </authorList>
    </citation>
    <scope>NUCLEOTIDE SEQUENCE</scope>
    <source>
        <strain evidence="2">Duluth1</strain>
        <tissue evidence="2">Whole animal</tissue>
    </source>
</reference>
<dbReference type="Proteomes" id="UP000828390">
    <property type="component" value="Unassembled WGS sequence"/>
</dbReference>
<keyword evidence="1" id="KW-0812">Transmembrane</keyword>
<proteinExistence type="predicted"/>
<gene>
    <name evidence="2" type="ORF">DPMN_128185</name>
</gene>
<evidence type="ECO:0000256" key="1">
    <source>
        <dbReference type="SAM" id="Phobius"/>
    </source>
</evidence>
<reference evidence="2" key="2">
    <citation type="submission" date="2020-11" db="EMBL/GenBank/DDBJ databases">
        <authorList>
            <person name="McCartney M.A."/>
            <person name="Auch B."/>
            <person name="Kono T."/>
            <person name="Mallez S."/>
            <person name="Becker A."/>
            <person name="Gohl D.M."/>
            <person name="Silverstein K.A.T."/>
            <person name="Koren S."/>
            <person name="Bechman K.B."/>
            <person name="Herman A."/>
            <person name="Abrahante J.E."/>
            <person name="Garbe J."/>
        </authorList>
    </citation>
    <scope>NUCLEOTIDE SEQUENCE</scope>
    <source>
        <strain evidence="2">Duluth1</strain>
        <tissue evidence="2">Whole animal</tissue>
    </source>
</reference>
<name>A0A9D4H0N1_DREPO</name>
<dbReference type="AlphaFoldDB" id="A0A9D4H0N1"/>
<organism evidence="2 3">
    <name type="scientific">Dreissena polymorpha</name>
    <name type="common">Zebra mussel</name>
    <name type="synonym">Mytilus polymorpha</name>
    <dbReference type="NCBI Taxonomy" id="45954"/>
    <lineage>
        <taxon>Eukaryota</taxon>
        <taxon>Metazoa</taxon>
        <taxon>Spiralia</taxon>
        <taxon>Lophotrochozoa</taxon>
        <taxon>Mollusca</taxon>
        <taxon>Bivalvia</taxon>
        <taxon>Autobranchia</taxon>
        <taxon>Heteroconchia</taxon>
        <taxon>Euheterodonta</taxon>
        <taxon>Imparidentia</taxon>
        <taxon>Neoheterodontei</taxon>
        <taxon>Myida</taxon>
        <taxon>Dreissenoidea</taxon>
        <taxon>Dreissenidae</taxon>
        <taxon>Dreissena</taxon>
    </lineage>
</organism>
<dbReference type="EMBL" id="JAIWYP010000005">
    <property type="protein sequence ID" value="KAH3826287.1"/>
    <property type="molecule type" value="Genomic_DNA"/>
</dbReference>
<dbReference type="SUPFAM" id="SSF81321">
    <property type="entry name" value="Family A G protein-coupled receptor-like"/>
    <property type="match status" value="1"/>
</dbReference>
<keyword evidence="1" id="KW-1133">Transmembrane helix</keyword>
<feature type="transmembrane region" description="Helical" evidence="1">
    <location>
        <begin position="35"/>
        <end position="60"/>
    </location>
</feature>
<comment type="caution">
    <text evidence="2">The sequence shown here is derived from an EMBL/GenBank/DDBJ whole genome shotgun (WGS) entry which is preliminary data.</text>
</comment>
<feature type="transmembrane region" description="Helical" evidence="1">
    <location>
        <begin position="67"/>
        <end position="90"/>
    </location>
</feature>
<accession>A0A9D4H0N1</accession>
<sequence>MDATTKFASNVTLINVTEQETFNTTSSNFSDWRSLLWRLISPILFPIGTIGNAVTIFVLLRQKMTSTVSLFALALSNTLISCSARLPYWVSFTWGVDI</sequence>
<evidence type="ECO:0000313" key="2">
    <source>
        <dbReference type="EMBL" id="KAH3826287.1"/>
    </source>
</evidence>